<name>A0A9P6ND09_9BASI</name>
<sequence>MYIYKIFSEDAQHHLIEDHQAFEIRHHLDSIMKSYNLQINLDTQNEFLEYYPHLSSKEARVSILNRINQGAENFRMYVLQQVYLYARNYPNILNEHSGDRYKLFDRVRSMTSKKDWESSLQKLAKEYTSVEVNPLKKLAEFEKDGQDSIRLLRWKLYMELLEIQMQDRFMEPLRTMEKHLGLRLGKRSEVIPFGPRTEEIKHSFENSPDHYLLAHTLVGILGREFFYQRLNQAFGGTMIFTGPGFELVDPFA</sequence>
<evidence type="ECO:0000313" key="1">
    <source>
        <dbReference type="EMBL" id="KAG0141768.1"/>
    </source>
</evidence>
<dbReference type="Proteomes" id="UP000886653">
    <property type="component" value="Unassembled WGS sequence"/>
</dbReference>
<proteinExistence type="predicted"/>
<gene>
    <name evidence="1" type="ORF">CROQUDRAFT_663396</name>
</gene>
<accession>A0A9P6ND09</accession>
<dbReference type="AlphaFoldDB" id="A0A9P6ND09"/>
<evidence type="ECO:0000313" key="2">
    <source>
        <dbReference type="Proteomes" id="UP000886653"/>
    </source>
</evidence>
<protein>
    <submittedName>
        <fullName evidence="1">Uncharacterized protein</fullName>
    </submittedName>
</protein>
<comment type="caution">
    <text evidence="1">The sequence shown here is derived from an EMBL/GenBank/DDBJ whole genome shotgun (WGS) entry which is preliminary data.</text>
</comment>
<reference evidence="1" key="1">
    <citation type="submission" date="2013-11" db="EMBL/GenBank/DDBJ databases">
        <title>Genome sequence of the fusiform rust pathogen reveals effectors for host alternation and coevolution with pine.</title>
        <authorList>
            <consortium name="DOE Joint Genome Institute"/>
            <person name="Smith K."/>
            <person name="Pendleton A."/>
            <person name="Kubisiak T."/>
            <person name="Anderson C."/>
            <person name="Salamov A."/>
            <person name="Aerts A."/>
            <person name="Riley R."/>
            <person name="Clum A."/>
            <person name="Lindquist E."/>
            <person name="Ence D."/>
            <person name="Campbell M."/>
            <person name="Kronenberg Z."/>
            <person name="Feau N."/>
            <person name="Dhillon B."/>
            <person name="Hamelin R."/>
            <person name="Burleigh J."/>
            <person name="Smith J."/>
            <person name="Yandell M."/>
            <person name="Nelson C."/>
            <person name="Grigoriev I."/>
            <person name="Davis J."/>
        </authorList>
    </citation>
    <scope>NUCLEOTIDE SEQUENCE</scope>
    <source>
        <strain evidence="1">G11</strain>
    </source>
</reference>
<keyword evidence="2" id="KW-1185">Reference proteome</keyword>
<organism evidence="1 2">
    <name type="scientific">Cronartium quercuum f. sp. fusiforme G11</name>
    <dbReference type="NCBI Taxonomy" id="708437"/>
    <lineage>
        <taxon>Eukaryota</taxon>
        <taxon>Fungi</taxon>
        <taxon>Dikarya</taxon>
        <taxon>Basidiomycota</taxon>
        <taxon>Pucciniomycotina</taxon>
        <taxon>Pucciniomycetes</taxon>
        <taxon>Pucciniales</taxon>
        <taxon>Coleosporiaceae</taxon>
        <taxon>Cronartium</taxon>
    </lineage>
</organism>
<dbReference type="EMBL" id="MU167372">
    <property type="protein sequence ID" value="KAG0141768.1"/>
    <property type="molecule type" value="Genomic_DNA"/>
</dbReference>